<protein>
    <submittedName>
        <fullName evidence="1">HIT-like protein</fullName>
    </submittedName>
</protein>
<name>A0ACB8SRX0_9AGAM</name>
<dbReference type="EMBL" id="MU277233">
    <property type="protein sequence ID" value="KAI0058598.1"/>
    <property type="molecule type" value="Genomic_DNA"/>
</dbReference>
<reference evidence="1" key="2">
    <citation type="journal article" date="2022" name="New Phytol.">
        <title>Evolutionary transition to the ectomycorrhizal habit in the genomes of a hyperdiverse lineage of mushroom-forming fungi.</title>
        <authorList>
            <person name="Looney B."/>
            <person name="Miyauchi S."/>
            <person name="Morin E."/>
            <person name="Drula E."/>
            <person name="Courty P.E."/>
            <person name="Kohler A."/>
            <person name="Kuo A."/>
            <person name="LaButti K."/>
            <person name="Pangilinan J."/>
            <person name="Lipzen A."/>
            <person name="Riley R."/>
            <person name="Andreopoulos W."/>
            <person name="He G."/>
            <person name="Johnson J."/>
            <person name="Nolan M."/>
            <person name="Tritt A."/>
            <person name="Barry K.W."/>
            <person name="Grigoriev I.V."/>
            <person name="Nagy L.G."/>
            <person name="Hibbett D."/>
            <person name="Henrissat B."/>
            <person name="Matheny P.B."/>
            <person name="Labbe J."/>
            <person name="Martin F.M."/>
        </authorList>
    </citation>
    <scope>NUCLEOTIDE SEQUENCE</scope>
    <source>
        <strain evidence="1">HHB10654</strain>
    </source>
</reference>
<comment type="caution">
    <text evidence="1">The sequence shown here is derived from an EMBL/GenBank/DDBJ whole genome shotgun (WGS) entry which is preliminary data.</text>
</comment>
<reference evidence="1" key="1">
    <citation type="submission" date="2021-03" db="EMBL/GenBank/DDBJ databases">
        <authorList>
            <consortium name="DOE Joint Genome Institute"/>
            <person name="Ahrendt S."/>
            <person name="Looney B.P."/>
            <person name="Miyauchi S."/>
            <person name="Morin E."/>
            <person name="Drula E."/>
            <person name="Courty P.E."/>
            <person name="Chicoki N."/>
            <person name="Fauchery L."/>
            <person name="Kohler A."/>
            <person name="Kuo A."/>
            <person name="Labutti K."/>
            <person name="Pangilinan J."/>
            <person name="Lipzen A."/>
            <person name="Riley R."/>
            <person name="Andreopoulos W."/>
            <person name="He G."/>
            <person name="Johnson J."/>
            <person name="Barry K.W."/>
            <person name="Grigoriev I.V."/>
            <person name="Nagy L."/>
            <person name="Hibbett D."/>
            <person name="Henrissat B."/>
            <person name="Matheny P.B."/>
            <person name="Labbe J."/>
            <person name="Martin F."/>
        </authorList>
    </citation>
    <scope>NUCLEOTIDE SEQUENCE</scope>
    <source>
        <strain evidence="1">HHB10654</strain>
    </source>
</reference>
<evidence type="ECO:0000313" key="1">
    <source>
        <dbReference type="EMBL" id="KAI0058598.1"/>
    </source>
</evidence>
<dbReference type="Proteomes" id="UP000814140">
    <property type="component" value="Unassembled WGS sequence"/>
</dbReference>
<keyword evidence="2" id="KW-1185">Reference proteome</keyword>
<organism evidence="1 2">
    <name type="scientific">Artomyces pyxidatus</name>
    <dbReference type="NCBI Taxonomy" id="48021"/>
    <lineage>
        <taxon>Eukaryota</taxon>
        <taxon>Fungi</taxon>
        <taxon>Dikarya</taxon>
        <taxon>Basidiomycota</taxon>
        <taxon>Agaricomycotina</taxon>
        <taxon>Agaricomycetes</taxon>
        <taxon>Russulales</taxon>
        <taxon>Auriscalpiaceae</taxon>
        <taxon>Artomyces</taxon>
    </lineage>
</organism>
<accession>A0ACB8SRX0</accession>
<gene>
    <name evidence="1" type="ORF">BV25DRAFT_1810396</name>
</gene>
<evidence type="ECO:0000313" key="2">
    <source>
        <dbReference type="Proteomes" id="UP000814140"/>
    </source>
</evidence>
<sequence length="182" mass="20546">MAPLLSWLSSCFIGSHKGLSDIDTHHSSLKAADSCIFCHVSQRNGFDVVYEDSDYTAFKDHKPSAMYHFLVIPRRHVGTSTTLGCSCSAMTSFLASIGHTILDDLQVQPTMRRLRFHIPPFNSVDHLHLHVMGLPFRAWYIKGKYPWVKGRDGHDKGWTWFAEVGQTIRILEKDNMVGVGPC</sequence>
<proteinExistence type="predicted"/>